<evidence type="ECO:0000313" key="3">
    <source>
        <dbReference type="EMBL" id="PVX31447.1"/>
    </source>
</evidence>
<dbReference type="InterPro" id="IPR014274">
    <property type="entry name" value="PPIase_EpsD"/>
</dbReference>
<name>A0A2U0SJC7_9SPHN</name>
<dbReference type="OrthoDB" id="8204527at2"/>
<proteinExistence type="predicted"/>
<evidence type="ECO:0000259" key="2">
    <source>
        <dbReference type="Pfam" id="PF13145"/>
    </source>
</evidence>
<sequence>MKKLFLVTAAAAAALAVSGCGQKGGDQLDKGQVVATVDGEEVTVFELNAELQSAPAPAGADRKVLEQLALQRVIERKILAKIARDEKLDKTPAYLIQQRRANELILATMLRDKIASGVTQPTDADIAQYQAAHPDRFAQRKVYAVEQILFAPPSSNEKLREFAPLKTLDQLAAKLGADAIQFRRTNTQIDSAELPPEIAAKIAGLPAAEMFILPTQQGLTANVITSTTVQPLTGPQAREAAVNALRADRFSKAADAQLNDRIKKARETVKYQPGYSAPAQASAPAAAPAERAAPAGNSSQ</sequence>
<feature type="domain" description="PpiC" evidence="2">
    <location>
        <begin position="121"/>
        <end position="231"/>
    </location>
</feature>
<evidence type="ECO:0000313" key="4">
    <source>
        <dbReference type="Proteomes" id="UP000245890"/>
    </source>
</evidence>
<dbReference type="EMBL" id="QENQ01000001">
    <property type="protein sequence ID" value="PVX31447.1"/>
    <property type="molecule type" value="Genomic_DNA"/>
</dbReference>
<feature type="region of interest" description="Disordered" evidence="1">
    <location>
        <begin position="269"/>
        <end position="300"/>
    </location>
</feature>
<evidence type="ECO:0000256" key="1">
    <source>
        <dbReference type="SAM" id="MobiDB-lite"/>
    </source>
</evidence>
<comment type="caution">
    <text evidence="3">The sequence shown here is derived from an EMBL/GenBank/DDBJ whole genome shotgun (WGS) entry which is preliminary data.</text>
</comment>
<dbReference type="RefSeq" id="WP_116470829.1">
    <property type="nucleotide sequence ID" value="NZ_QENQ01000001.1"/>
</dbReference>
<keyword evidence="3" id="KW-0413">Isomerase</keyword>
<dbReference type="NCBIfam" id="TIGR02925">
    <property type="entry name" value="cis_trans_EpsD"/>
    <property type="match status" value="1"/>
</dbReference>
<dbReference type="GO" id="GO:0003755">
    <property type="term" value="F:peptidyl-prolyl cis-trans isomerase activity"/>
    <property type="evidence" value="ECO:0007669"/>
    <property type="project" value="InterPro"/>
</dbReference>
<dbReference type="PROSITE" id="PS51257">
    <property type="entry name" value="PROKAR_LIPOPROTEIN"/>
    <property type="match status" value="1"/>
</dbReference>
<dbReference type="Pfam" id="PF13145">
    <property type="entry name" value="Rotamase_2"/>
    <property type="match status" value="1"/>
</dbReference>
<protein>
    <submittedName>
        <fullName evidence="3">Peptidyl-prolyl cis-trans isomerase, EpsD family</fullName>
    </submittedName>
</protein>
<dbReference type="InterPro" id="IPR027304">
    <property type="entry name" value="Trigger_fact/SurA_dom_sf"/>
</dbReference>
<accession>A0A2U0SJC7</accession>
<feature type="compositionally biased region" description="Low complexity" evidence="1">
    <location>
        <begin position="277"/>
        <end position="300"/>
    </location>
</feature>
<keyword evidence="4" id="KW-1185">Reference proteome</keyword>
<dbReference type="InterPro" id="IPR000297">
    <property type="entry name" value="PPIase_PpiC"/>
</dbReference>
<dbReference type="AlphaFoldDB" id="A0A2U0SJC7"/>
<reference evidence="3 4" key="1">
    <citation type="submission" date="2018-05" db="EMBL/GenBank/DDBJ databases">
        <title>Description of Sphingomonas pokkalii sp nov, isolated from the rhizosphere of saline tolerant pokkali rice and its draft genome analysis.</title>
        <authorList>
            <person name="Menon R."/>
            <person name="Kumari S."/>
            <person name="Rameshkumar N."/>
        </authorList>
    </citation>
    <scope>NUCLEOTIDE SEQUENCE [LARGE SCALE GENOMIC DNA]</scope>
    <source>
        <strain evidence="3 4">L3B27</strain>
    </source>
</reference>
<dbReference type="Gene3D" id="1.10.8.1040">
    <property type="match status" value="1"/>
</dbReference>
<organism evidence="3 4">
    <name type="scientific">Sphingomonas pokkalii</name>
    <dbReference type="NCBI Taxonomy" id="2175090"/>
    <lineage>
        <taxon>Bacteria</taxon>
        <taxon>Pseudomonadati</taxon>
        <taxon>Pseudomonadota</taxon>
        <taxon>Alphaproteobacteria</taxon>
        <taxon>Sphingomonadales</taxon>
        <taxon>Sphingomonadaceae</taxon>
        <taxon>Sphingomonas</taxon>
    </lineage>
</organism>
<dbReference type="SUPFAM" id="SSF109998">
    <property type="entry name" value="Triger factor/SurA peptide-binding domain-like"/>
    <property type="match status" value="1"/>
</dbReference>
<gene>
    <name evidence="3" type="primary">epsD</name>
    <name evidence="3" type="ORF">DD559_09580</name>
</gene>
<dbReference type="Proteomes" id="UP000245890">
    <property type="component" value="Unassembled WGS sequence"/>
</dbReference>